<name>E4NHN1_KITSK</name>
<dbReference type="HOGENOM" id="CLU_760258_0_0_11"/>
<evidence type="ECO:0000313" key="2">
    <source>
        <dbReference type="Proteomes" id="UP000007076"/>
    </source>
</evidence>
<dbReference type="eggNOG" id="ENOG50347CI">
    <property type="taxonomic scope" value="Bacteria"/>
</dbReference>
<dbReference type="KEGG" id="ksk:KSE_52355"/>
<dbReference type="STRING" id="452652.KSE_52355"/>
<proteinExistence type="predicted"/>
<accession>E4NHN1</accession>
<keyword evidence="2" id="KW-1185">Reference proteome</keyword>
<dbReference type="EMBL" id="AP010968">
    <property type="protein sequence ID" value="BAJ31011.1"/>
    <property type="molecule type" value="Genomic_DNA"/>
</dbReference>
<dbReference type="AlphaFoldDB" id="E4NHN1"/>
<protein>
    <submittedName>
        <fullName evidence="1">Uncharacterized protein</fullName>
    </submittedName>
</protein>
<dbReference type="Proteomes" id="UP000007076">
    <property type="component" value="Chromosome"/>
</dbReference>
<gene>
    <name evidence="1" type="ordered locus">KSE_52355</name>
</gene>
<sequence>MSGALAEVWHPDYDPESSVLVPRISTAPDFSKAVEMLTAEISRHENRPVDQITLEISRQFIDVTDLRAEDDDITEGTIPLAAGIGLFTSAQRLMVSAAAATIHRQGYYGNSIPRAAHKHARRLRLGQTRPGSYIVPVISNARFGRLVSEGIEEPQLEVGADESYFERRMLTTLSHALETLAEMTVVSGRAPTRDEMRSAVDEGVSSELCAAVLDVVGKGGGGVSVFDVQFNWALTSPAPSWVTDRVVFHHEAAELIEHVEFELKEARTPAERILYGIIRRLSLKKHETSGRVAMETVIDGKSRIVNFDLDLETYRKAAIYHGERRPVVVRGILDATPGRAATMKVRAFDADRSIASFDDVMQSP</sequence>
<organism evidence="1 2">
    <name type="scientific">Kitasatospora setae (strain ATCC 33774 / DSM 43861 / JCM 3304 / KCC A-0304 / NBRC 14216 / KM-6054)</name>
    <name type="common">Streptomyces setae</name>
    <dbReference type="NCBI Taxonomy" id="452652"/>
    <lineage>
        <taxon>Bacteria</taxon>
        <taxon>Bacillati</taxon>
        <taxon>Actinomycetota</taxon>
        <taxon>Actinomycetes</taxon>
        <taxon>Kitasatosporales</taxon>
        <taxon>Streptomycetaceae</taxon>
        <taxon>Kitasatospora</taxon>
    </lineage>
</organism>
<evidence type="ECO:0000313" key="1">
    <source>
        <dbReference type="EMBL" id="BAJ31011.1"/>
    </source>
</evidence>
<reference evidence="1 2" key="1">
    <citation type="journal article" date="2010" name="DNA Res.">
        <title>Genome sequence of Kitasatospora setae NBRC 14216T: an evolutionary snapshot of the family Streptomycetaceae.</title>
        <authorList>
            <person name="Ichikawa N."/>
            <person name="Oguchi A."/>
            <person name="Ikeda H."/>
            <person name="Ishikawa J."/>
            <person name="Kitani S."/>
            <person name="Watanabe Y."/>
            <person name="Nakamura S."/>
            <person name="Katano Y."/>
            <person name="Kishi E."/>
            <person name="Sasagawa M."/>
            <person name="Ankai A."/>
            <person name="Fukui S."/>
            <person name="Hashimoto Y."/>
            <person name="Kamata S."/>
            <person name="Otoguro M."/>
            <person name="Tanikawa S."/>
            <person name="Nihira T."/>
            <person name="Horinouchi S."/>
            <person name="Ohnishi Y."/>
            <person name="Hayakawa M."/>
            <person name="Kuzuyama T."/>
            <person name="Arisawa A."/>
            <person name="Nomoto F."/>
            <person name="Miura H."/>
            <person name="Takahashi Y."/>
            <person name="Fujita N."/>
        </authorList>
    </citation>
    <scope>NUCLEOTIDE SEQUENCE [LARGE SCALE GENOMIC DNA]</scope>
    <source>
        <strain evidence="2">ATCC 33774 / DSM 43861 / JCM 3304 / KCC A-0304 / NBRC 14216 / KM-6054</strain>
    </source>
</reference>